<reference evidence="5" key="1">
    <citation type="submission" date="2020-09" db="EMBL/GenBank/DDBJ databases">
        <authorList>
            <person name="Kikuchi T."/>
        </authorList>
    </citation>
    <scope>NUCLEOTIDE SEQUENCE</scope>
    <source>
        <strain evidence="5">Ka4C1</strain>
    </source>
</reference>
<dbReference type="InterPro" id="IPR036568">
    <property type="entry name" value="GGCT-like_sf"/>
</dbReference>
<feature type="domain" description="Gamma-glutamylcyclotransferase AIG2-like" evidence="4">
    <location>
        <begin position="18"/>
        <end position="133"/>
    </location>
</feature>
<dbReference type="Pfam" id="PF06094">
    <property type="entry name" value="GGACT"/>
    <property type="match status" value="1"/>
</dbReference>
<evidence type="ECO:0000313" key="5">
    <source>
        <dbReference type="EMBL" id="CAD5219199.1"/>
    </source>
</evidence>
<dbReference type="Proteomes" id="UP000582659">
    <property type="component" value="Unassembled WGS sequence"/>
</dbReference>
<dbReference type="GO" id="GO:0061929">
    <property type="term" value="F:gamma-glutamylaminecyclotransferase activity"/>
    <property type="evidence" value="ECO:0007669"/>
    <property type="project" value="InterPro"/>
</dbReference>
<dbReference type="Gene3D" id="3.10.490.10">
    <property type="entry name" value="Gamma-glutamyl cyclotransferase-like"/>
    <property type="match status" value="1"/>
</dbReference>
<dbReference type="InterPro" id="IPR013024">
    <property type="entry name" value="GGCT-like"/>
</dbReference>
<dbReference type="GO" id="GO:0005829">
    <property type="term" value="C:cytosol"/>
    <property type="evidence" value="ECO:0007669"/>
    <property type="project" value="TreeGrafter"/>
</dbReference>
<dbReference type="Proteomes" id="UP000659654">
    <property type="component" value="Unassembled WGS sequence"/>
</dbReference>
<gene>
    <name evidence="5" type="ORF">BXYJ_LOCUS5559</name>
</gene>
<sequence length="167" mass="19016">MARCSETIETAMASKHLVFVYGTLKRNEPNHRVMANEIRGTASFEGTARMTQRYPLIVSTKFNIPFLLKDAGKGELVEGELYTVDDAKLLELDELENHPHFYVRHRETFDLLTDKNNDVVSGQTTAWVYQLPTWTEALLAEGTEPLKCYSSKGSHGREYVERWVCGS</sequence>
<organism evidence="5 6">
    <name type="scientific">Bursaphelenchus xylophilus</name>
    <name type="common">Pinewood nematode worm</name>
    <name type="synonym">Aphelenchoides xylophilus</name>
    <dbReference type="NCBI Taxonomy" id="6326"/>
    <lineage>
        <taxon>Eukaryota</taxon>
        <taxon>Metazoa</taxon>
        <taxon>Ecdysozoa</taxon>
        <taxon>Nematoda</taxon>
        <taxon>Chromadorea</taxon>
        <taxon>Rhabditida</taxon>
        <taxon>Tylenchina</taxon>
        <taxon>Tylenchomorpha</taxon>
        <taxon>Aphelenchoidea</taxon>
        <taxon>Aphelenchoididae</taxon>
        <taxon>Bursaphelenchus</taxon>
    </lineage>
</organism>
<dbReference type="InterPro" id="IPR039126">
    <property type="entry name" value="GGACT"/>
</dbReference>
<dbReference type="SMR" id="A0A7I8WMD7"/>
<evidence type="ECO:0000313" key="6">
    <source>
        <dbReference type="Proteomes" id="UP000659654"/>
    </source>
</evidence>
<dbReference type="SUPFAM" id="SSF110857">
    <property type="entry name" value="Gamma-glutamyl cyclotransferase-like"/>
    <property type="match status" value="1"/>
</dbReference>
<dbReference type="AlphaFoldDB" id="A0A7I8WMD7"/>
<evidence type="ECO:0000256" key="2">
    <source>
        <dbReference type="PIRSR" id="PIRSR639126-1"/>
    </source>
</evidence>
<dbReference type="CDD" id="cd06661">
    <property type="entry name" value="GGCT_like"/>
    <property type="match status" value="1"/>
</dbReference>
<accession>A0A7I8WMD7</accession>
<dbReference type="EMBL" id="CAJFDI010000003">
    <property type="protein sequence ID" value="CAD5219199.1"/>
    <property type="molecule type" value="Genomic_DNA"/>
</dbReference>
<evidence type="ECO:0000256" key="3">
    <source>
        <dbReference type="RuleBase" id="RU367036"/>
    </source>
</evidence>
<dbReference type="InterPro" id="IPR009288">
    <property type="entry name" value="AIG2-like_dom"/>
</dbReference>
<feature type="active site" description="Proton acceptor" evidence="2">
    <location>
        <position position="96"/>
    </location>
</feature>
<comment type="caution">
    <text evidence="5">The sequence shown here is derived from an EMBL/GenBank/DDBJ whole genome shotgun (WGS) entry which is preliminary data.</text>
</comment>
<keyword evidence="6" id="KW-1185">Reference proteome</keyword>
<evidence type="ECO:0000256" key="1">
    <source>
        <dbReference type="ARBA" id="ARBA00008861"/>
    </source>
</evidence>
<comment type="similarity">
    <text evidence="1 3">Belongs to the gamma-glutamylcyclotransferase family.</text>
</comment>
<evidence type="ECO:0000259" key="4">
    <source>
        <dbReference type="Pfam" id="PF06094"/>
    </source>
</evidence>
<dbReference type="OrthoDB" id="113620at2759"/>
<protein>
    <recommendedName>
        <fullName evidence="3">Gamma-glutamylcyclotransferase family protein</fullName>
    </recommendedName>
</protein>
<dbReference type="EMBL" id="CAJFCV020000003">
    <property type="protein sequence ID" value="CAG9104243.1"/>
    <property type="molecule type" value="Genomic_DNA"/>
</dbReference>
<dbReference type="PANTHER" id="PTHR12510:SF4">
    <property type="entry name" value="GAMMA-GLUTAMYLAMINECYCLOTRANSFERASE"/>
    <property type="match status" value="1"/>
</dbReference>
<dbReference type="PANTHER" id="PTHR12510">
    <property type="entry name" value="TROPONIN C-AKIN-1 PROTEIN"/>
    <property type="match status" value="1"/>
</dbReference>
<proteinExistence type="inferred from homology"/>
<name>A0A7I8WMD7_BURXY</name>